<keyword evidence="1" id="KW-1133">Transmembrane helix</keyword>
<gene>
    <name evidence="2" type="ORF">O0V09_08250</name>
</gene>
<dbReference type="EMBL" id="JAPTGG010000005">
    <property type="protein sequence ID" value="MCZ0865186.1"/>
    <property type="molecule type" value="Genomic_DNA"/>
</dbReference>
<dbReference type="AlphaFoldDB" id="A0A9J6RLC2"/>
<organism evidence="2 3">
    <name type="scientific">Dasania phycosphaerae</name>
    <dbReference type="NCBI Taxonomy" id="2950436"/>
    <lineage>
        <taxon>Bacteria</taxon>
        <taxon>Pseudomonadati</taxon>
        <taxon>Pseudomonadota</taxon>
        <taxon>Gammaproteobacteria</taxon>
        <taxon>Cellvibrionales</taxon>
        <taxon>Spongiibacteraceae</taxon>
        <taxon>Dasania</taxon>
    </lineage>
</organism>
<evidence type="ECO:0000313" key="3">
    <source>
        <dbReference type="Proteomes" id="UP001069090"/>
    </source>
</evidence>
<dbReference type="Proteomes" id="UP001069090">
    <property type="component" value="Unassembled WGS sequence"/>
</dbReference>
<evidence type="ECO:0000313" key="2">
    <source>
        <dbReference type="EMBL" id="MCZ0865186.1"/>
    </source>
</evidence>
<comment type="caution">
    <text evidence="2">The sequence shown here is derived from an EMBL/GenBank/DDBJ whole genome shotgun (WGS) entry which is preliminary data.</text>
</comment>
<evidence type="ECO:0000256" key="1">
    <source>
        <dbReference type="SAM" id="Phobius"/>
    </source>
</evidence>
<feature type="transmembrane region" description="Helical" evidence="1">
    <location>
        <begin position="12"/>
        <end position="35"/>
    </location>
</feature>
<dbReference type="RefSeq" id="WP_258331335.1">
    <property type="nucleotide sequence ID" value="NZ_JAPTGG010000005.1"/>
</dbReference>
<name>A0A9J6RLC2_9GAMM</name>
<feature type="transmembrane region" description="Helical" evidence="1">
    <location>
        <begin position="55"/>
        <end position="76"/>
    </location>
</feature>
<proteinExistence type="predicted"/>
<reference evidence="2 3" key="1">
    <citation type="submission" date="2022-12" db="EMBL/GenBank/DDBJ databases">
        <title>Dasania phycosphaerae sp. nov., isolated from particulate material of the south coast of Korea.</title>
        <authorList>
            <person name="Jiang Y."/>
        </authorList>
    </citation>
    <scope>NUCLEOTIDE SEQUENCE [LARGE SCALE GENOMIC DNA]</scope>
    <source>
        <strain evidence="2 3">GY-19</strain>
    </source>
</reference>
<keyword evidence="3" id="KW-1185">Reference proteome</keyword>
<protein>
    <submittedName>
        <fullName evidence="2">Uncharacterized protein</fullName>
    </submittedName>
</protein>
<keyword evidence="1" id="KW-0472">Membrane</keyword>
<sequence>MGIDKKFERISVFIYFVAAIALTLMALLIMGWSVYEVLAHVLTVDGLSDGFVSKMLSSVGAIVISVAILDVAKYMIEEEVVRSKKLHSPKEAR</sequence>
<keyword evidence="1" id="KW-0812">Transmembrane</keyword>
<accession>A0A9J6RLC2</accession>